<evidence type="ECO:0000256" key="7">
    <source>
        <dbReference type="ARBA" id="ARBA00022840"/>
    </source>
</evidence>
<keyword evidence="9" id="KW-1278">Translocase</keyword>
<dbReference type="SFLD" id="SFLDF00027">
    <property type="entry name" value="p-type_atpase"/>
    <property type="match status" value="1"/>
</dbReference>
<keyword evidence="7" id="KW-0067">ATP-binding</keyword>
<dbReference type="InterPro" id="IPR036412">
    <property type="entry name" value="HAD-like_sf"/>
</dbReference>
<dbReference type="InterPro" id="IPR044492">
    <property type="entry name" value="P_typ_ATPase_HD_dom"/>
</dbReference>
<dbReference type="SUPFAM" id="SSF81653">
    <property type="entry name" value="Calcium ATPase, transduction domain A"/>
    <property type="match status" value="1"/>
</dbReference>
<dbReference type="InterPro" id="IPR050510">
    <property type="entry name" value="Cation_transp_ATPase_P-type"/>
</dbReference>
<keyword evidence="10 13" id="KW-1133">Transmembrane helix</keyword>
<keyword evidence="16" id="KW-1185">Reference proteome</keyword>
<evidence type="ECO:0000256" key="5">
    <source>
        <dbReference type="ARBA" id="ARBA00022692"/>
    </source>
</evidence>
<dbReference type="Gene3D" id="3.40.1110.10">
    <property type="entry name" value="Calcium-transporting ATPase, cytoplasmic domain N"/>
    <property type="match status" value="1"/>
</dbReference>
<dbReference type="STRING" id="1122156.SAMN02745117_00706"/>
<dbReference type="AlphaFoldDB" id="A0A1M4VQX2"/>
<dbReference type="InterPro" id="IPR004014">
    <property type="entry name" value="ATPase_P-typ_cation-transptr_N"/>
</dbReference>
<proteinExistence type="inferred from homology"/>
<keyword evidence="11 13" id="KW-0472">Membrane</keyword>
<dbReference type="EMBL" id="FQUZ01000006">
    <property type="protein sequence ID" value="SHE71454.1"/>
    <property type="molecule type" value="Genomic_DNA"/>
</dbReference>
<feature type="transmembrane region" description="Helical" evidence="13">
    <location>
        <begin position="914"/>
        <end position="933"/>
    </location>
</feature>
<dbReference type="SFLD" id="SFLDG00002">
    <property type="entry name" value="C1.7:_P-type_atpase_like"/>
    <property type="match status" value="1"/>
</dbReference>
<feature type="transmembrane region" description="Helical" evidence="13">
    <location>
        <begin position="79"/>
        <end position="101"/>
    </location>
</feature>
<keyword evidence="5 13" id="KW-0812">Transmembrane</keyword>
<feature type="transmembrane region" description="Helical" evidence="13">
    <location>
        <begin position="773"/>
        <end position="792"/>
    </location>
</feature>
<dbReference type="InterPro" id="IPR018303">
    <property type="entry name" value="ATPase_P-typ_P_site"/>
</dbReference>
<evidence type="ECO:0000256" key="4">
    <source>
        <dbReference type="ARBA" id="ARBA00022553"/>
    </source>
</evidence>
<dbReference type="InterPro" id="IPR023299">
    <property type="entry name" value="ATPase_P-typ_cyto_dom_N"/>
</dbReference>
<feature type="transmembrane region" description="Helical" evidence="13">
    <location>
        <begin position="302"/>
        <end position="327"/>
    </location>
</feature>
<feature type="transmembrane region" description="Helical" evidence="13">
    <location>
        <begin position="844"/>
        <end position="862"/>
    </location>
</feature>
<dbReference type="GO" id="GO:0016887">
    <property type="term" value="F:ATP hydrolysis activity"/>
    <property type="evidence" value="ECO:0007669"/>
    <property type="project" value="InterPro"/>
</dbReference>
<feature type="compositionally biased region" description="Pro residues" evidence="12">
    <location>
        <begin position="1"/>
        <end position="10"/>
    </location>
</feature>
<dbReference type="Pfam" id="PF13246">
    <property type="entry name" value="Cation_ATPase"/>
    <property type="match status" value="1"/>
</dbReference>
<dbReference type="InterPro" id="IPR059000">
    <property type="entry name" value="ATPase_P-type_domA"/>
</dbReference>
<keyword evidence="8" id="KW-0460">Magnesium</keyword>
<organism evidence="15 16">
    <name type="scientific">Lampropedia hyalina DSM 16112</name>
    <dbReference type="NCBI Taxonomy" id="1122156"/>
    <lineage>
        <taxon>Bacteria</taxon>
        <taxon>Pseudomonadati</taxon>
        <taxon>Pseudomonadota</taxon>
        <taxon>Betaproteobacteria</taxon>
        <taxon>Burkholderiales</taxon>
        <taxon>Comamonadaceae</taxon>
        <taxon>Lampropedia</taxon>
    </lineage>
</organism>
<protein>
    <submittedName>
        <fullName evidence="15">Plasma-membrane calcium-translocating P-type ATPase</fullName>
    </submittedName>
</protein>
<keyword evidence="4" id="KW-0597">Phosphoprotein</keyword>
<evidence type="ECO:0000256" key="9">
    <source>
        <dbReference type="ARBA" id="ARBA00022967"/>
    </source>
</evidence>
<dbReference type="Gene3D" id="3.40.50.1000">
    <property type="entry name" value="HAD superfamily/HAD-like"/>
    <property type="match status" value="1"/>
</dbReference>
<dbReference type="SUPFAM" id="SSF81660">
    <property type="entry name" value="Metal cation-transporting ATPase, ATP-binding domain N"/>
    <property type="match status" value="1"/>
</dbReference>
<name>A0A1M4VQX2_9BURK</name>
<evidence type="ECO:0000256" key="12">
    <source>
        <dbReference type="SAM" id="MobiDB-lite"/>
    </source>
</evidence>
<evidence type="ECO:0000256" key="3">
    <source>
        <dbReference type="ARBA" id="ARBA00022475"/>
    </source>
</evidence>
<sequence>MDSGIPPKPRPSVSSSSQVAGGRLRDVGPHWHTHTTQEVLERLELPSDVARQGLSQAQARARLQQYGPNRLAQARRRSVWVRLAMQFHNILLYIMMVAALVTALLGHWVDTGVLLAAVFINAAIGFIQEGKAEAALDAIRNMLSLQATVVRDGQRQAIAADALVPGDVLVLNAGDKVAADVRLLSVTQLRVEEAALTGESLPVDKQVQPVAADAALGDRTNMAFSGTLVVYGQALGVVVATGNRTQLGHINTMLSNLAVATTPLLRKINGFGHKLAWVILVFAALTFAVGSGLRGIPAAEMFMMVVALVASAIPEGLPAIMTVTLALGVQRMARRKAIVRRLPAVEALGAVTVICSDKTGTLTRNEMTVQRVVTAEGRFQVEGGGYAPVGHIHRDGVPPDWQAASPLAQAVVAGVLCNDARMRQQEDGLWQVEGDPTEGALLVLGSKAAPMLGMDAAQAQRAGAAQDWFEAMQPRLDAIPFESEHRFMATLHGMAGQDAAGACRIYVKGAPERVLEFCDTQAVASGQGSVPLDIDYWRRRATDLAAQGLRVLALASKPGQAAGERLALADVQRGCCLLALVGIVDPPRDEAIAAVRSCHEAGIRVKMITGDHAETARAIGAQLAIGVGKPAITGAEVAVMDDASLRQTVADVDVFARASPEQKLRLVQALQQDGQIVAMTGDGVNDAPALKCADVGVAMGLKGTEAAKEAGDIVLADDNFATIVHAVEEGRTVYDNLRKFILFMLPTNGGEALIVIAAILFQLTLPLTAAQVLWINMVTSSALGLALAFEPAEHGIMARPPRAPDAPLLSRLAVWRIVLISVCMMVAALGLFLWELEQGTSLEAARTMAVNTVVLAEMFYLLNSRHVRDSVLSREGLFGNPYVLLSIAACIPLQWLFTYAPFMQTIFGSAGLDASQWLKVLLAGSLVFVVAELDKLATRRLWPQAMA</sequence>
<dbReference type="InterPro" id="IPR023214">
    <property type="entry name" value="HAD_sf"/>
</dbReference>
<keyword evidence="3" id="KW-1003">Cell membrane</keyword>
<feature type="transmembrane region" description="Helical" evidence="13">
    <location>
        <begin position="107"/>
        <end position="127"/>
    </location>
</feature>
<dbReference type="InterPro" id="IPR006068">
    <property type="entry name" value="ATPase_P-typ_cation-transptr_C"/>
</dbReference>
<evidence type="ECO:0000256" key="11">
    <source>
        <dbReference type="ARBA" id="ARBA00023136"/>
    </source>
</evidence>
<feature type="transmembrane region" description="Helical" evidence="13">
    <location>
        <begin position="813"/>
        <end position="832"/>
    </location>
</feature>
<dbReference type="RefSeq" id="WP_084522786.1">
    <property type="nucleotide sequence ID" value="NZ_FQUZ01000006.1"/>
</dbReference>
<dbReference type="PROSITE" id="PS00154">
    <property type="entry name" value="ATPASE_E1_E2"/>
    <property type="match status" value="1"/>
</dbReference>
<dbReference type="Proteomes" id="UP000184327">
    <property type="component" value="Unassembled WGS sequence"/>
</dbReference>
<dbReference type="SMART" id="SM00831">
    <property type="entry name" value="Cation_ATPase_N"/>
    <property type="match status" value="1"/>
</dbReference>
<comment type="subcellular location">
    <subcellularLocation>
        <location evidence="1">Cell membrane</location>
        <topology evidence="1">Multi-pass membrane protein</topology>
    </subcellularLocation>
</comment>
<dbReference type="PRINTS" id="PR00120">
    <property type="entry name" value="HATPASE"/>
</dbReference>
<dbReference type="PRINTS" id="PR00119">
    <property type="entry name" value="CATATPASE"/>
</dbReference>
<dbReference type="NCBIfam" id="TIGR01494">
    <property type="entry name" value="ATPase_P-type"/>
    <property type="match status" value="3"/>
</dbReference>
<evidence type="ECO:0000259" key="14">
    <source>
        <dbReference type="SMART" id="SM00831"/>
    </source>
</evidence>
<evidence type="ECO:0000256" key="2">
    <source>
        <dbReference type="ARBA" id="ARBA00005675"/>
    </source>
</evidence>
<gene>
    <name evidence="15" type="ORF">SAMN02745117_00706</name>
</gene>
<dbReference type="Gene3D" id="2.70.150.10">
    <property type="entry name" value="Calcium-transporting ATPase, cytoplasmic transduction domain A"/>
    <property type="match status" value="1"/>
</dbReference>
<dbReference type="GO" id="GO:0005886">
    <property type="term" value="C:plasma membrane"/>
    <property type="evidence" value="ECO:0007669"/>
    <property type="project" value="UniProtKB-SubCell"/>
</dbReference>
<accession>A0A1M4VQX2</accession>
<feature type="region of interest" description="Disordered" evidence="12">
    <location>
        <begin position="1"/>
        <end position="28"/>
    </location>
</feature>
<evidence type="ECO:0000313" key="15">
    <source>
        <dbReference type="EMBL" id="SHE71454.1"/>
    </source>
</evidence>
<dbReference type="PANTHER" id="PTHR43294">
    <property type="entry name" value="SODIUM/POTASSIUM-TRANSPORTING ATPASE SUBUNIT ALPHA"/>
    <property type="match status" value="1"/>
</dbReference>
<dbReference type="Pfam" id="PF00122">
    <property type="entry name" value="E1-E2_ATPase"/>
    <property type="match status" value="1"/>
</dbReference>
<evidence type="ECO:0000313" key="16">
    <source>
        <dbReference type="Proteomes" id="UP000184327"/>
    </source>
</evidence>
<feature type="transmembrane region" description="Helical" evidence="13">
    <location>
        <begin position="275"/>
        <end position="296"/>
    </location>
</feature>
<dbReference type="FunFam" id="3.40.50.1000:FF:000001">
    <property type="entry name" value="Phospholipid-transporting ATPase IC"/>
    <property type="match status" value="1"/>
</dbReference>
<evidence type="ECO:0000256" key="10">
    <source>
        <dbReference type="ARBA" id="ARBA00022989"/>
    </source>
</evidence>
<dbReference type="InterPro" id="IPR023298">
    <property type="entry name" value="ATPase_P-typ_TM_dom_sf"/>
</dbReference>
<evidence type="ECO:0000256" key="8">
    <source>
        <dbReference type="ARBA" id="ARBA00022842"/>
    </source>
</evidence>
<feature type="transmembrane region" description="Helical" evidence="13">
    <location>
        <begin position="740"/>
        <end position="761"/>
    </location>
</feature>
<evidence type="ECO:0000256" key="6">
    <source>
        <dbReference type="ARBA" id="ARBA00022741"/>
    </source>
</evidence>
<dbReference type="SFLD" id="SFLDS00003">
    <property type="entry name" value="Haloacid_Dehalogenase"/>
    <property type="match status" value="1"/>
</dbReference>
<dbReference type="GO" id="GO:0015662">
    <property type="term" value="F:P-type ion transporter activity"/>
    <property type="evidence" value="ECO:0007669"/>
    <property type="project" value="UniProtKB-ARBA"/>
</dbReference>
<dbReference type="OrthoDB" id="9814270at2"/>
<dbReference type="InterPro" id="IPR001757">
    <property type="entry name" value="P_typ_ATPase"/>
</dbReference>
<dbReference type="SUPFAM" id="SSF81665">
    <property type="entry name" value="Calcium ATPase, transmembrane domain M"/>
    <property type="match status" value="1"/>
</dbReference>
<reference evidence="15 16" key="1">
    <citation type="submission" date="2016-11" db="EMBL/GenBank/DDBJ databases">
        <authorList>
            <person name="Jaros S."/>
            <person name="Januszkiewicz K."/>
            <person name="Wedrychowicz H."/>
        </authorList>
    </citation>
    <scope>NUCLEOTIDE SEQUENCE [LARGE SCALE GENOMIC DNA]</scope>
    <source>
        <strain evidence="15 16">DSM 16112</strain>
    </source>
</reference>
<keyword evidence="6" id="KW-0547">Nucleotide-binding</keyword>
<dbReference type="InterPro" id="IPR008250">
    <property type="entry name" value="ATPase_P-typ_transduc_dom_A_sf"/>
</dbReference>
<dbReference type="GO" id="GO:0005524">
    <property type="term" value="F:ATP binding"/>
    <property type="evidence" value="ECO:0007669"/>
    <property type="project" value="UniProtKB-KW"/>
</dbReference>
<dbReference type="SUPFAM" id="SSF56784">
    <property type="entry name" value="HAD-like"/>
    <property type="match status" value="1"/>
</dbReference>
<evidence type="ECO:0000256" key="1">
    <source>
        <dbReference type="ARBA" id="ARBA00004651"/>
    </source>
</evidence>
<dbReference type="FunFam" id="2.70.150.10:FF:000160">
    <property type="entry name" value="Sarcoplasmic/endoplasmic reticulum calcium ATPase 1"/>
    <property type="match status" value="1"/>
</dbReference>
<feature type="transmembrane region" description="Helical" evidence="13">
    <location>
        <begin position="882"/>
        <end position="902"/>
    </location>
</feature>
<dbReference type="CDD" id="cd02080">
    <property type="entry name" value="P-type_ATPase_cation"/>
    <property type="match status" value="1"/>
</dbReference>
<dbReference type="Pfam" id="PF00689">
    <property type="entry name" value="Cation_ATPase_C"/>
    <property type="match status" value="1"/>
</dbReference>
<feature type="domain" description="Cation-transporting P-type ATPase N-terminal" evidence="14">
    <location>
        <begin position="30"/>
        <end position="107"/>
    </location>
</feature>
<dbReference type="Gene3D" id="1.20.1110.10">
    <property type="entry name" value="Calcium-transporting ATPase, transmembrane domain"/>
    <property type="match status" value="1"/>
</dbReference>
<dbReference type="Pfam" id="PF00690">
    <property type="entry name" value="Cation_ATPase_N"/>
    <property type="match status" value="1"/>
</dbReference>
<evidence type="ECO:0000256" key="13">
    <source>
        <dbReference type="SAM" id="Phobius"/>
    </source>
</evidence>
<dbReference type="PANTHER" id="PTHR43294:SF21">
    <property type="entry name" value="CATION TRANSPORTING ATPASE"/>
    <property type="match status" value="1"/>
</dbReference>
<comment type="similarity">
    <text evidence="2">Belongs to the cation transport ATPase (P-type) (TC 3.A.3) family. Type IIA subfamily.</text>
</comment>